<dbReference type="AlphaFoldDB" id="A0A165WR97"/>
<dbReference type="InterPro" id="IPR037925">
    <property type="entry name" value="FlgE/F/G-like"/>
</dbReference>
<feature type="domain" description="Flagellar hook protein FlgE/F/G-like D1" evidence="5">
    <location>
        <begin position="103"/>
        <end position="169"/>
    </location>
</feature>
<dbReference type="InterPro" id="IPR053967">
    <property type="entry name" value="LlgE_F_G-like_D1"/>
</dbReference>
<dbReference type="EMBL" id="LWBR01000058">
    <property type="protein sequence ID" value="KZN95231.1"/>
    <property type="molecule type" value="Genomic_DNA"/>
</dbReference>
<evidence type="ECO:0000256" key="2">
    <source>
        <dbReference type="RuleBase" id="RU362116"/>
    </source>
</evidence>
<reference evidence="6 7" key="1">
    <citation type="submission" date="2016-04" db="EMBL/GenBank/DDBJ databases">
        <title>Draft genome sequence of Aeribacillus pallidus 8m3 from petroleum reservoir.</title>
        <authorList>
            <person name="Poltaraus A.B."/>
            <person name="Nazina T.N."/>
            <person name="Tourova T.P."/>
            <person name="Malakho S.M."/>
            <person name="Korshunova A.V."/>
            <person name="Sokolova D.S."/>
        </authorList>
    </citation>
    <scope>NUCLEOTIDE SEQUENCE [LARGE SCALE GENOMIC DNA]</scope>
    <source>
        <strain evidence="6 7">8m3</strain>
    </source>
</reference>
<organism evidence="6 7">
    <name type="scientific">Aeribacillus pallidus</name>
    <dbReference type="NCBI Taxonomy" id="33936"/>
    <lineage>
        <taxon>Bacteria</taxon>
        <taxon>Bacillati</taxon>
        <taxon>Bacillota</taxon>
        <taxon>Bacilli</taxon>
        <taxon>Bacillales</taxon>
        <taxon>Bacillaceae</taxon>
        <taxon>Aeribacillus</taxon>
    </lineage>
</organism>
<keyword evidence="2" id="KW-0975">Bacterial flagellum</keyword>
<feature type="domain" description="Flagellar basal-body/hook protein C-terminal" evidence="4">
    <location>
        <begin position="230"/>
        <end position="273"/>
    </location>
</feature>
<dbReference type="SUPFAM" id="SSF117143">
    <property type="entry name" value="Flagellar hook protein flgE"/>
    <property type="match status" value="1"/>
</dbReference>
<gene>
    <name evidence="6" type="ORF">AZI98_14595</name>
</gene>
<dbReference type="OrthoDB" id="9804559at2"/>
<dbReference type="GO" id="GO:0009425">
    <property type="term" value="C:bacterial-type flagellum basal body"/>
    <property type="evidence" value="ECO:0007669"/>
    <property type="project" value="UniProtKB-SubCell"/>
</dbReference>
<dbReference type="PANTHER" id="PTHR30435">
    <property type="entry name" value="FLAGELLAR PROTEIN"/>
    <property type="match status" value="1"/>
</dbReference>
<dbReference type="Pfam" id="PF22692">
    <property type="entry name" value="LlgE_F_G_D1"/>
    <property type="match status" value="1"/>
</dbReference>
<feature type="domain" description="Flagellar basal body rod protein N-terminal" evidence="3">
    <location>
        <begin position="7"/>
        <end position="35"/>
    </location>
</feature>
<evidence type="ECO:0000259" key="3">
    <source>
        <dbReference type="Pfam" id="PF00460"/>
    </source>
</evidence>
<comment type="subcellular location">
    <subcellularLocation>
        <location evidence="2">Bacterial flagellum basal body</location>
    </subcellularLocation>
</comment>
<dbReference type="Proteomes" id="UP000076476">
    <property type="component" value="Unassembled WGS sequence"/>
</dbReference>
<evidence type="ECO:0000259" key="5">
    <source>
        <dbReference type="Pfam" id="PF22692"/>
    </source>
</evidence>
<dbReference type="STRING" id="33936.AZI98_14595"/>
<dbReference type="InterPro" id="IPR001444">
    <property type="entry name" value="Flag_bb_rod_N"/>
</dbReference>
<dbReference type="InterPro" id="IPR020013">
    <property type="entry name" value="Flagellar_FlgE/F/G"/>
</dbReference>
<protein>
    <submittedName>
        <fullName evidence="6">Uncharacterized protein</fullName>
    </submittedName>
</protein>
<accession>A0A165WR97</accession>
<dbReference type="Pfam" id="PF06429">
    <property type="entry name" value="Flg_bbr_C"/>
    <property type="match status" value="1"/>
</dbReference>
<dbReference type="InterPro" id="IPR010930">
    <property type="entry name" value="Flg_bb/hook_C_dom"/>
</dbReference>
<dbReference type="Pfam" id="PF00460">
    <property type="entry name" value="Flg_bb_rod"/>
    <property type="match status" value="1"/>
</dbReference>
<sequence length="276" mass="30672">MLRSMITATNTMNQLQQQLDAIGHNLANIDTNGYKKTSTTFHELMRQELNNQPDLQKETGRLTDYGLRLGVGARLDKQLVFHQGAIKTTGRELDVALLHKDQFLQVEVDGEVRYTRDGALYLSPANDGTNRLMLVTKDGYRVLDENQNPIYLDGDIRDIVISANGTLTAASRNEGELPQTVNLGVVRVDRPSMMISLGNNIYGLQQLGNVPITDVLTNLEGDLRTEIGMRQGALESSNVDLTQEITDLMIAQRSYQLNARSITIGDQMLGLINTVR</sequence>
<dbReference type="RefSeq" id="WP_063388996.1">
    <property type="nucleotide sequence ID" value="NZ_LWBR01000058.1"/>
</dbReference>
<comment type="similarity">
    <text evidence="1 2">Belongs to the flagella basal body rod proteins family.</text>
</comment>
<comment type="caution">
    <text evidence="6">The sequence shown here is derived from an EMBL/GenBank/DDBJ whole genome shotgun (WGS) entry which is preliminary data.</text>
</comment>
<keyword evidence="7" id="KW-1185">Reference proteome</keyword>
<evidence type="ECO:0000313" key="6">
    <source>
        <dbReference type="EMBL" id="KZN95231.1"/>
    </source>
</evidence>
<dbReference type="GO" id="GO:0071978">
    <property type="term" value="P:bacterial-type flagellum-dependent swarming motility"/>
    <property type="evidence" value="ECO:0007669"/>
    <property type="project" value="TreeGrafter"/>
</dbReference>
<name>A0A165WR97_9BACI</name>
<dbReference type="NCBIfam" id="TIGR03506">
    <property type="entry name" value="FlgEFG_subfam"/>
    <property type="match status" value="1"/>
</dbReference>
<evidence type="ECO:0000313" key="7">
    <source>
        <dbReference type="Proteomes" id="UP000076476"/>
    </source>
</evidence>
<dbReference type="PANTHER" id="PTHR30435:SF19">
    <property type="entry name" value="FLAGELLAR BASAL-BODY ROD PROTEIN FLGG"/>
    <property type="match status" value="1"/>
</dbReference>
<proteinExistence type="inferred from homology"/>
<evidence type="ECO:0000256" key="1">
    <source>
        <dbReference type="ARBA" id="ARBA00009677"/>
    </source>
</evidence>
<evidence type="ECO:0000259" key="4">
    <source>
        <dbReference type="Pfam" id="PF06429"/>
    </source>
</evidence>